<comment type="caution">
    <text evidence="1">The sequence shown here is derived from an EMBL/GenBank/DDBJ whole genome shotgun (WGS) entry which is preliminary data.</text>
</comment>
<gene>
    <name evidence="1" type="ORF">FA95DRAFT_1612893</name>
</gene>
<reference evidence="1" key="2">
    <citation type="journal article" date="2022" name="New Phytol.">
        <title>Evolutionary transition to the ectomycorrhizal habit in the genomes of a hyperdiverse lineage of mushroom-forming fungi.</title>
        <authorList>
            <person name="Looney B."/>
            <person name="Miyauchi S."/>
            <person name="Morin E."/>
            <person name="Drula E."/>
            <person name="Courty P.E."/>
            <person name="Kohler A."/>
            <person name="Kuo A."/>
            <person name="LaButti K."/>
            <person name="Pangilinan J."/>
            <person name="Lipzen A."/>
            <person name="Riley R."/>
            <person name="Andreopoulos W."/>
            <person name="He G."/>
            <person name="Johnson J."/>
            <person name="Nolan M."/>
            <person name="Tritt A."/>
            <person name="Barry K.W."/>
            <person name="Grigoriev I.V."/>
            <person name="Nagy L.G."/>
            <person name="Hibbett D."/>
            <person name="Henrissat B."/>
            <person name="Matheny P.B."/>
            <person name="Labbe J."/>
            <person name="Martin F.M."/>
        </authorList>
    </citation>
    <scope>NUCLEOTIDE SEQUENCE</scope>
    <source>
        <strain evidence="1">FP105234-sp</strain>
    </source>
</reference>
<dbReference type="EMBL" id="MU276365">
    <property type="protein sequence ID" value="KAI0039048.1"/>
    <property type="molecule type" value="Genomic_DNA"/>
</dbReference>
<reference evidence="1" key="1">
    <citation type="submission" date="2021-02" db="EMBL/GenBank/DDBJ databases">
        <authorList>
            <consortium name="DOE Joint Genome Institute"/>
            <person name="Ahrendt S."/>
            <person name="Looney B.P."/>
            <person name="Miyauchi S."/>
            <person name="Morin E."/>
            <person name="Drula E."/>
            <person name="Courty P.E."/>
            <person name="Chicoki N."/>
            <person name="Fauchery L."/>
            <person name="Kohler A."/>
            <person name="Kuo A."/>
            <person name="Labutti K."/>
            <person name="Pangilinan J."/>
            <person name="Lipzen A."/>
            <person name="Riley R."/>
            <person name="Andreopoulos W."/>
            <person name="He G."/>
            <person name="Johnson J."/>
            <person name="Barry K.W."/>
            <person name="Grigoriev I.V."/>
            <person name="Nagy L."/>
            <person name="Hibbett D."/>
            <person name="Henrissat B."/>
            <person name="Matheny P.B."/>
            <person name="Labbe J."/>
            <person name="Martin F."/>
        </authorList>
    </citation>
    <scope>NUCLEOTIDE SEQUENCE</scope>
    <source>
        <strain evidence="1">FP105234-sp</strain>
    </source>
</reference>
<organism evidence="1 2">
    <name type="scientific">Auriscalpium vulgare</name>
    <dbReference type="NCBI Taxonomy" id="40419"/>
    <lineage>
        <taxon>Eukaryota</taxon>
        <taxon>Fungi</taxon>
        <taxon>Dikarya</taxon>
        <taxon>Basidiomycota</taxon>
        <taxon>Agaricomycotina</taxon>
        <taxon>Agaricomycetes</taxon>
        <taxon>Russulales</taxon>
        <taxon>Auriscalpiaceae</taxon>
        <taxon>Auriscalpium</taxon>
    </lineage>
</organism>
<name>A0ACB8R4Y2_9AGAM</name>
<protein>
    <submittedName>
        <fullName evidence="1">Uncharacterized protein</fullName>
    </submittedName>
</protein>
<keyword evidence="2" id="KW-1185">Reference proteome</keyword>
<accession>A0ACB8R4Y2</accession>
<dbReference type="Proteomes" id="UP000814033">
    <property type="component" value="Unassembled WGS sequence"/>
</dbReference>
<proteinExistence type="predicted"/>
<evidence type="ECO:0000313" key="2">
    <source>
        <dbReference type="Proteomes" id="UP000814033"/>
    </source>
</evidence>
<sequence length="157" mass="16711">MPAHANFYVTIPENGYFVVTFQLSPEGIVSYIAQGPSVRHDSNGDEAAELWPLVTVLNPPNKTHDNKKRTVVDLIGAAFPSRKEGPHDGPTREEQKEAACGEAPVVQGHIKIRASSEGCVVVETEGTWPASGSVVSALARLFGSADGCTHIGSQHIP</sequence>
<evidence type="ECO:0000313" key="1">
    <source>
        <dbReference type="EMBL" id="KAI0039048.1"/>
    </source>
</evidence>